<keyword evidence="1" id="KW-0732">Signal</keyword>
<feature type="signal peptide" evidence="1">
    <location>
        <begin position="1"/>
        <end position="26"/>
    </location>
</feature>
<sequence length="339" mass="39387">MLNFGPKYMKVLFLTLAFFLCYPSLAQNRAVLVAAYEDKNKMLFTISPCCNEQIIVILVPGKVDLQSVKTLNHLYLESLRKYVSPSVAEYIKGDGIIGKLYRNIALFTKNNYSNLEYTTEIFSFSQLSELKKKLRQKLPKLDALNRVQKINQHFSEGMDAILIETVSEHKNNCIKPLQFLFQFNQPLLPGIILSSKEQNLDTELFFLSRERNFSLLHYKVFIPEMRIFENASLESIRDFYKTNMSSKINEGSQMFLEYIDPKDGIHNLFKSCRIDYKNDKLLLKSLSALGAHWVSDAGIRDVAISKYTLVNFRPYNTKALRIIGNKYQNKFFIRYVNLK</sequence>
<name>A0ABU5L728_9RICK</name>
<feature type="chain" id="PRO_5046158597" evidence="1">
    <location>
        <begin position="27"/>
        <end position="339"/>
    </location>
</feature>
<gene>
    <name evidence="2" type="ORF">Cyrtocomes_00283</name>
</gene>
<keyword evidence="3" id="KW-1185">Reference proteome</keyword>
<protein>
    <submittedName>
        <fullName evidence="2">Uncharacterized protein</fullName>
    </submittedName>
</protein>
<reference evidence="2 3" key="1">
    <citation type="submission" date="2023-02" db="EMBL/GenBank/DDBJ databases">
        <title>Host association and intracellularity evolved multiple times independently in the Rickettsiales.</title>
        <authorList>
            <person name="Castelli M."/>
            <person name="Nardi T."/>
            <person name="Gammuto L."/>
            <person name="Bellinzona G."/>
            <person name="Sabaneyeva E."/>
            <person name="Potekhin A."/>
            <person name="Serra V."/>
            <person name="Petroni G."/>
            <person name="Sassera D."/>
        </authorList>
    </citation>
    <scope>NUCLEOTIDE SEQUENCE [LARGE SCALE GENOMIC DNA]</scope>
    <source>
        <strain evidence="2 3">BOD18</strain>
    </source>
</reference>
<proteinExistence type="predicted"/>
<evidence type="ECO:0000313" key="3">
    <source>
        <dbReference type="Proteomes" id="UP001293791"/>
    </source>
</evidence>
<evidence type="ECO:0000313" key="2">
    <source>
        <dbReference type="EMBL" id="MDZ5761923.1"/>
    </source>
</evidence>
<dbReference type="Proteomes" id="UP001293791">
    <property type="component" value="Unassembled WGS sequence"/>
</dbReference>
<accession>A0ABU5L728</accession>
<organism evidence="2 3">
    <name type="scientific">Candidatus Cyrtobacter comes</name>
    <dbReference type="NCBI Taxonomy" id="675776"/>
    <lineage>
        <taxon>Bacteria</taxon>
        <taxon>Pseudomonadati</taxon>
        <taxon>Pseudomonadota</taxon>
        <taxon>Alphaproteobacteria</taxon>
        <taxon>Rickettsiales</taxon>
        <taxon>Candidatus Midichloriaceae</taxon>
        <taxon>Candidatus Cyrtobacter</taxon>
    </lineage>
</organism>
<dbReference type="RefSeq" id="WP_322497422.1">
    <property type="nucleotide sequence ID" value="NZ_JARGYT010000010.1"/>
</dbReference>
<evidence type="ECO:0000256" key="1">
    <source>
        <dbReference type="SAM" id="SignalP"/>
    </source>
</evidence>
<dbReference type="EMBL" id="JARGYT010000010">
    <property type="protein sequence ID" value="MDZ5761923.1"/>
    <property type="molecule type" value="Genomic_DNA"/>
</dbReference>
<comment type="caution">
    <text evidence="2">The sequence shown here is derived from an EMBL/GenBank/DDBJ whole genome shotgun (WGS) entry which is preliminary data.</text>
</comment>